<organism evidence="3 4">
    <name type="scientific">Lichenicoccus roseus</name>
    <dbReference type="NCBI Taxonomy" id="2683649"/>
    <lineage>
        <taxon>Bacteria</taxon>
        <taxon>Pseudomonadati</taxon>
        <taxon>Pseudomonadota</taxon>
        <taxon>Alphaproteobacteria</taxon>
        <taxon>Acetobacterales</taxon>
        <taxon>Acetobacteraceae</taxon>
        <taxon>Lichenicoccus</taxon>
    </lineage>
</organism>
<accession>A0A5R9J5N1</accession>
<comment type="caution">
    <text evidence="3">The sequence shown here is derived from an EMBL/GenBank/DDBJ whole genome shotgun (WGS) entry which is preliminary data.</text>
</comment>
<gene>
    <name evidence="3" type="ORF">FE263_18845</name>
</gene>
<keyword evidence="2" id="KW-0732">Signal</keyword>
<protein>
    <recommendedName>
        <fullName evidence="5">Lipoprotein</fullName>
    </recommendedName>
</protein>
<reference evidence="3 4" key="1">
    <citation type="submission" date="2019-05" db="EMBL/GenBank/DDBJ databases">
        <authorList>
            <person name="Pankratov T."/>
            <person name="Grouzdev D."/>
        </authorList>
    </citation>
    <scope>NUCLEOTIDE SEQUENCE [LARGE SCALE GENOMIC DNA]</scope>
    <source>
        <strain evidence="3 4">KEBCLARHB70R</strain>
    </source>
</reference>
<proteinExistence type="predicted"/>
<evidence type="ECO:0000256" key="2">
    <source>
        <dbReference type="SAM" id="SignalP"/>
    </source>
</evidence>
<evidence type="ECO:0000313" key="4">
    <source>
        <dbReference type="Proteomes" id="UP000305654"/>
    </source>
</evidence>
<evidence type="ECO:0000256" key="1">
    <source>
        <dbReference type="SAM" id="MobiDB-lite"/>
    </source>
</evidence>
<feature type="chain" id="PRO_5024330617" description="Lipoprotein" evidence="2">
    <location>
        <begin position="19"/>
        <end position="79"/>
    </location>
</feature>
<dbReference type="Proteomes" id="UP000305654">
    <property type="component" value="Unassembled WGS sequence"/>
</dbReference>
<dbReference type="EMBL" id="VCDI01000009">
    <property type="protein sequence ID" value="TLU70921.1"/>
    <property type="molecule type" value="Genomic_DNA"/>
</dbReference>
<evidence type="ECO:0000313" key="3">
    <source>
        <dbReference type="EMBL" id="TLU70921.1"/>
    </source>
</evidence>
<name>A0A5R9J5N1_9PROT</name>
<feature type="signal peptide" evidence="2">
    <location>
        <begin position="1"/>
        <end position="18"/>
    </location>
</feature>
<evidence type="ECO:0008006" key="5">
    <source>
        <dbReference type="Google" id="ProtNLM"/>
    </source>
</evidence>
<feature type="region of interest" description="Disordered" evidence="1">
    <location>
        <begin position="21"/>
        <end position="56"/>
    </location>
</feature>
<sequence>MRVALIVMAMLAAVSVCACGGPGPSAEQRRSAADELNQSGHPYVGPAGIRASGPPADNNIQAPLTCHLEGPGTVCGRQD</sequence>
<dbReference type="AlphaFoldDB" id="A0A5R9J5N1"/>
<dbReference type="PROSITE" id="PS51257">
    <property type="entry name" value="PROKAR_LIPOPROTEIN"/>
    <property type="match status" value="1"/>
</dbReference>
<keyword evidence="4" id="KW-1185">Reference proteome</keyword>
<dbReference type="RefSeq" id="WP_138327591.1">
    <property type="nucleotide sequence ID" value="NZ_VCDI01000009.1"/>
</dbReference>